<dbReference type="UniPathway" id="UPA00251">
    <property type="reaction ID" value="UER00324"/>
</dbReference>
<dbReference type="Pfam" id="PF03653">
    <property type="entry name" value="UPF0093"/>
    <property type="match status" value="1"/>
</dbReference>
<feature type="transmembrane region" description="Helical" evidence="14">
    <location>
        <begin position="162"/>
        <end position="181"/>
    </location>
</feature>
<comment type="caution">
    <text evidence="15">The sequence shown here is derived from an EMBL/GenBank/DDBJ whole genome shotgun (WGS) entry which is preliminary data.</text>
</comment>
<feature type="binding site" description="axial binding residue" evidence="14">
    <location>
        <position position="12"/>
    </location>
    <ligand>
        <name>heme</name>
        <dbReference type="ChEBI" id="CHEBI:30413"/>
    </ligand>
    <ligandPart>
        <name>Fe</name>
        <dbReference type="ChEBI" id="CHEBI:18248"/>
    </ligandPart>
</feature>
<feature type="transmembrane region" description="Helical" evidence="14">
    <location>
        <begin position="98"/>
        <end position="116"/>
    </location>
</feature>
<evidence type="ECO:0000256" key="5">
    <source>
        <dbReference type="ARBA" id="ARBA00022475"/>
    </source>
</evidence>
<comment type="function">
    <text evidence="14">Catalyzes the oxidation of protoporphyrinogen IX to protoporphyrin IX.</text>
</comment>
<reference evidence="15 16" key="1">
    <citation type="submission" date="2019-08" db="EMBL/GenBank/DDBJ databases">
        <title>Genome of Phaeodactylibacter luteus.</title>
        <authorList>
            <person name="Bowman J.P."/>
        </authorList>
    </citation>
    <scope>NUCLEOTIDE SEQUENCE [LARGE SCALE GENOMIC DNA]</scope>
    <source>
        <strain evidence="15 16">KCTC 42180</strain>
    </source>
</reference>
<comment type="pathway">
    <text evidence="2 14">Porphyrin-containing compound metabolism; protoporphyrin-IX biosynthesis; protoporphyrin-IX from protoporphyrinogen-IX: step 1/1.</text>
</comment>
<evidence type="ECO:0000256" key="9">
    <source>
        <dbReference type="ARBA" id="ARBA00022989"/>
    </source>
</evidence>
<dbReference type="Proteomes" id="UP000321580">
    <property type="component" value="Unassembled WGS sequence"/>
</dbReference>
<comment type="subcellular location">
    <subcellularLocation>
        <location evidence="1 14">Cell membrane</location>
        <topology evidence="1 14">Multi-pass membrane protein</topology>
    </subcellularLocation>
</comment>
<evidence type="ECO:0000256" key="12">
    <source>
        <dbReference type="ARBA" id="ARBA00023136"/>
    </source>
</evidence>
<feature type="transmembrane region" description="Helical" evidence="14">
    <location>
        <begin position="137"/>
        <end position="156"/>
    </location>
</feature>
<proteinExistence type="inferred from homology"/>
<evidence type="ECO:0000256" key="1">
    <source>
        <dbReference type="ARBA" id="ARBA00004651"/>
    </source>
</evidence>
<dbReference type="PANTHER" id="PTHR40255">
    <property type="entry name" value="UPF0093 MEMBRANE PROTEIN SLR1790"/>
    <property type="match status" value="1"/>
</dbReference>
<feature type="transmembrane region" description="Helical" evidence="14">
    <location>
        <begin position="6"/>
        <end position="26"/>
    </location>
</feature>
<dbReference type="GO" id="GO:0070818">
    <property type="term" value="F:protoporphyrinogen oxidase activity"/>
    <property type="evidence" value="ECO:0007669"/>
    <property type="project" value="UniProtKB-UniRule"/>
</dbReference>
<dbReference type="EMBL" id="VOOR01000029">
    <property type="protein sequence ID" value="TXB62478.1"/>
    <property type="molecule type" value="Genomic_DNA"/>
</dbReference>
<evidence type="ECO:0000256" key="10">
    <source>
        <dbReference type="ARBA" id="ARBA00023002"/>
    </source>
</evidence>
<evidence type="ECO:0000313" key="15">
    <source>
        <dbReference type="EMBL" id="TXB62478.1"/>
    </source>
</evidence>
<keyword evidence="11 14" id="KW-0408">Iron</keyword>
<evidence type="ECO:0000256" key="8">
    <source>
        <dbReference type="ARBA" id="ARBA00022723"/>
    </source>
</evidence>
<keyword evidence="16" id="KW-1185">Reference proteome</keyword>
<evidence type="ECO:0000256" key="2">
    <source>
        <dbReference type="ARBA" id="ARBA00005073"/>
    </source>
</evidence>
<keyword evidence="5 14" id="KW-1003">Cell membrane</keyword>
<dbReference type="PANTHER" id="PTHR40255:SF1">
    <property type="entry name" value="PROTOPORPHYRINOGEN IX OXIDASE"/>
    <property type="match status" value="1"/>
</dbReference>
<keyword evidence="8 14" id="KW-0479">Metal-binding</keyword>
<keyword evidence="10 14" id="KW-0560">Oxidoreductase</keyword>
<dbReference type="EC" id="1.3.99.-" evidence="14"/>
<evidence type="ECO:0000256" key="14">
    <source>
        <dbReference type="HAMAP-Rule" id="MF_02239"/>
    </source>
</evidence>
<keyword evidence="7 14" id="KW-0812">Transmembrane</keyword>
<keyword evidence="12 14" id="KW-0472">Membrane</keyword>
<accession>A0A5C6RJ57</accession>
<comment type="subunit">
    <text evidence="14">Homodimer.</text>
</comment>
<keyword evidence="6 14" id="KW-0349">Heme</keyword>
<name>A0A5C6RJ57_9BACT</name>
<organism evidence="15 16">
    <name type="scientific">Phaeodactylibacter luteus</name>
    <dbReference type="NCBI Taxonomy" id="1564516"/>
    <lineage>
        <taxon>Bacteria</taxon>
        <taxon>Pseudomonadati</taxon>
        <taxon>Bacteroidota</taxon>
        <taxon>Saprospiria</taxon>
        <taxon>Saprospirales</taxon>
        <taxon>Haliscomenobacteraceae</taxon>
        <taxon>Phaeodactylibacter</taxon>
    </lineage>
</organism>
<protein>
    <recommendedName>
        <fullName evidence="4 14">Protoporphyrinogen IX oxidase</fullName>
        <shortName evidence="14">PPO</shortName>
        <ecNumber evidence="14">1.3.99.-</ecNumber>
    </recommendedName>
</protein>
<comment type="catalytic activity">
    <reaction evidence="13 14">
        <text>protoporphyrinogen IX + 3 A = protoporphyrin IX + 3 AH2</text>
        <dbReference type="Rhea" id="RHEA:62000"/>
        <dbReference type="ChEBI" id="CHEBI:13193"/>
        <dbReference type="ChEBI" id="CHEBI:17499"/>
        <dbReference type="ChEBI" id="CHEBI:57306"/>
        <dbReference type="ChEBI" id="CHEBI:57307"/>
    </reaction>
</comment>
<dbReference type="GO" id="GO:0006782">
    <property type="term" value="P:protoporphyrinogen IX biosynthetic process"/>
    <property type="evidence" value="ECO:0007669"/>
    <property type="project" value="UniProtKB-UniRule"/>
</dbReference>
<dbReference type="GO" id="GO:0005886">
    <property type="term" value="C:plasma membrane"/>
    <property type="evidence" value="ECO:0007669"/>
    <property type="project" value="UniProtKB-SubCell"/>
</dbReference>
<comment type="cofactor">
    <cofactor evidence="14">
        <name>heme b</name>
        <dbReference type="ChEBI" id="CHEBI:60344"/>
    </cofactor>
    <text evidence="14">Binds 1 heme b (iron(II)-protoporphyrin IX) group per subunit.</text>
</comment>
<evidence type="ECO:0000256" key="7">
    <source>
        <dbReference type="ARBA" id="ARBA00022692"/>
    </source>
</evidence>
<evidence type="ECO:0000256" key="13">
    <source>
        <dbReference type="ARBA" id="ARBA00048390"/>
    </source>
</evidence>
<feature type="transmembrane region" description="Helical" evidence="14">
    <location>
        <begin position="58"/>
        <end position="83"/>
    </location>
</feature>
<comment type="similarity">
    <text evidence="3 14">Belongs to the HemJ family.</text>
</comment>
<gene>
    <name evidence="15" type="ORF">FRY97_13885</name>
</gene>
<evidence type="ECO:0000313" key="16">
    <source>
        <dbReference type="Proteomes" id="UP000321580"/>
    </source>
</evidence>
<dbReference type="InterPro" id="IPR005265">
    <property type="entry name" value="HemJ-like"/>
</dbReference>
<sequence length="195" mass="22452">MAYAIFFLKALHVVGFVSWFAGLFYLGRILVYDEEAAGQPEPEKGILKRQYQIMEWRVYRIICNPAMMITWGAGLAMLALGWISDRLPNYLSMGTPGWMHLKLLLLAGLTAYHLWTKGIIRRMQAGERIFNSWQYRLLNELPTLFLITISYTAVYGKAGSLNYGYLFGGLALFAGFIFWAARAYKKRRDRLEKEA</sequence>
<evidence type="ECO:0000256" key="3">
    <source>
        <dbReference type="ARBA" id="ARBA00006501"/>
    </source>
</evidence>
<keyword evidence="9 14" id="KW-1133">Transmembrane helix</keyword>
<dbReference type="GO" id="GO:0046872">
    <property type="term" value="F:metal ion binding"/>
    <property type="evidence" value="ECO:0007669"/>
    <property type="project" value="UniProtKB-KW"/>
</dbReference>
<dbReference type="HAMAP" id="MF_02239">
    <property type="entry name" value="HemJ"/>
    <property type="match status" value="1"/>
</dbReference>
<dbReference type="OrthoDB" id="9800824at2"/>
<feature type="binding site" description="axial binding residue" evidence="14">
    <location>
        <position position="102"/>
    </location>
    <ligand>
        <name>heme</name>
        <dbReference type="ChEBI" id="CHEBI:30413"/>
    </ligand>
    <ligandPart>
        <name>Fe</name>
        <dbReference type="ChEBI" id="CHEBI:18248"/>
    </ligandPart>
</feature>
<dbReference type="AlphaFoldDB" id="A0A5C6RJ57"/>
<evidence type="ECO:0000256" key="4">
    <source>
        <dbReference type="ARBA" id="ARBA00017504"/>
    </source>
</evidence>
<evidence type="ECO:0000256" key="11">
    <source>
        <dbReference type="ARBA" id="ARBA00023004"/>
    </source>
</evidence>
<dbReference type="RefSeq" id="WP_147168154.1">
    <property type="nucleotide sequence ID" value="NZ_VOOR01000029.1"/>
</dbReference>
<evidence type="ECO:0000256" key="6">
    <source>
        <dbReference type="ARBA" id="ARBA00022617"/>
    </source>
</evidence>